<sequence>MVKKKRRAMDAINVITFANISNVSVELALWERAKETEKERSGETTSKRSGGELRSERERVKFHTLMPKKRRTMER</sequence>
<evidence type="ECO:0000313" key="3">
    <source>
        <dbReference type="Proteomes" id="UP001497516"/>
    </source>
</evidence>
<dbReference type="EMBL" id="OZ034820">
    <property type="protein sequence ID" value="CAL1402383.1"/>
    <property type="molecule type" value="Genomic_DNA"/>
</dbReference>
<organism evidence="2 3">
    <name type="scientific">Linum trigynum</name>
    <dbReference type="NCBI Taxonomy" id="586398"/>
    <lineage>
        <taxon>Eukaryota</taxon>
        <taxon>Viridiplantae</taxon>
        <taxon>Streptophyta</taxon>
        <taxon>Embryophyta</taxon>
        <taxon>Tracheophyta</taxon>
        <taxon>Spermatophyta</taxon>
        <taxon>Magnoliopsida</taxon>
        <taxon>eudicotyledons</taxon>
        <taxon>Gunneridae</taxon>
        <taxon>Pentapetalae</taxon>
        <taxon>rosids</taxon>
        <taxon>fabids</taxon>
        <taxon>Malpighiales</taxon>
        <taxon>Linaceae</taxon>
        <taxon>Linum</taxon>
    </lineage>
</organism>
<evidence type="ECO:0000256" key="1">
    <source>
        <dbReference type="SAM" id="MobiDB-lite"/>
    </source>
</evidence>
<reference evidence="2 3" key="1">
    <citation type="submission" date="2024-04" db="EMBL/GenBank/DDBJ databases">
        <authorList>
            <person name="Fracassetti M."/>
        </authorList>
    </citation>
    <scope>NUCLEOTIDE SEQUENCE [LARGE SCALE GENOMIC DNA]</scope>
</reference>
<accession>A0AAV2FXW4</accession>
<name>A0AAV2FXW4_9ROSI</name>
<gene>
    <name evidence="2" type="ORF">LTRI10_LOCUS42389</name>
</gene>
<proteinExistence type="predicted"/>
<protein>
    <submittedName>
        <fullName evidence="2">Uncharacterized protein</fullName>
    </submittedName>
</protein>
<dbReference type="Proteomes" id="UP001497516">
    <property type="component" value="Chromosome 7"/>
</dbReference>
<feature type="region of interest" description="Disordered" evidence="1">
    <location>
        <begin position="34"/>
        <end position="75"/>
    </location>
</feature>
<dbReference type="AlphaFoldDB" id="A0AAV2FXW4"/>
<feature type="compositionally biased region" description="Basic and acidic residues" evidence="1">
    <location>
        <begin position="34"/>
        <end position="61"/>
    </location>
</feature>
<keyword evidence="3" id="KW-1185">Reference proteome</keyword>
<feature type="compositionally biased region" description="Basic residues" evidence="1">
    <location>
        <begin position="62"/>
        <end position="75"/>
    </location>
</feature>
<evidence type="ECO:0000313" key="2">
    <source>
        <dbReference type="EMBL" id="CAL1402383.1"/>
    </source>
</evidence>